<sequence>MKPNLRPTRISKHAAEFAGAASKSIAKQAAQQSSGAASMATKVASAASNAFEKAGGAASKAGGAAKTAGGPGSPLTPAWNNDIAKTIGKAGGTGKKSSVGAAQAENWMAVELMSSLAGGGGSSQPAFTAADETAVIEAIKPAIKSAVDLWKSTAHFTDLKIMAVSAIGTPGCLDGMSLEPHIRSHAKIQALTGPAREMANGIAEAFSDSFYLWQDAVTVPGLPWYPAFAAYPGPAAPPMPNVPAPLVTCVSSKSSKLVLPSELASTITQALPASLSSKTDFINRVAGGLAISATTWLASAQVMLVMGFGPVPSFAPPYVPVGPVINGTNIAAPGHLATAPQFNPLIF</sequence>
<evidence type="ECO:0000313" key="3">
    <source>
        <dbReference type="Proteomes" id="UP001300261"/>
    </source>
</evidence>
<protein>
    <submittedName>
        <fullName evidence="2">Uncharacterized protein</fullName>
    </submittedName>
</protein>
<evidence type="ECO:0000256" key="1">
    <source>
        <dbReference type="SAM" id="MobiDB-lite"/>
    </source>
</evidence>
<reference evidence="2 3" key="1">
    <citation type="journal article" date="2016" name="Int. J. Syst. Evol. Microbiol.">
        <title>Labrenzia salina sp. nov., isolated from the rhizosphere of the halophyte Arthrocnemum macrostachyum.</title>
        <authorList>
            <person name="Camacho M."/>
            <person name="Redondo-Gomez S."/>
            <person name="Rodriguez-Llorente I."/>
            <person name="Rohde M."/>
            <person name="Sproer C."/>
            <person name="Schumann P."/>
            <person name="Klenk H.P."/>
            <person name="Montero-Calasanz M.D.C."/>
        </authorList>
    </citation>
    <scope>NUCLEOTIDE SEQUENCE [LARGE SCALE GENOMIC DNA]</scope>
    <source>
        <strain evidence="2 3">DSM 29163</strain>
    </source>
</reference>
<accession>A0ABT3QVL2</accession>
<gene>
    <name evidence="2" type="ORF">ON753_00595</name>
</gene>
<evidence type="ECO:0000313" key="2">
    <source>
        <dbReference type="EMBL" id="MCX2720908.1"/>
    </source>
</evidence>
<dbReference type="Proteomes" id="UP001300261">
    <property type="component" value="Unassembled WGS sequence"/>
</dbReference>
<keyword evidence="3" id="KW-1185">Reference proteome</keyword>
<organism evidence="2 3">
    <name type="scientific">Roseibium salinum</name>
    <dbReference type="NCBI Taxonomy" id="1604349"/>
    <lineage>
        <taxon>Bacteria</taxon>
        <taxon>Pseudomonadati</taxon>
        <taxon>Pseudomonadota</taxon>
        <taxon>Alphaproteobacteria</taxon>
        <taxon>Hyphomicrobiales</taxon>
        <taxon>Stappiaceae</taxon>
        <taxon>Roseibium</taxon>
    </lineage>
</organism>
<feature type="region of interest" description="Disordered" evidence="1">
    <location>
        <begin position="60"/>
        <end position="81"/>
    </location>
</feature>
<proteinExistence type="predicted"/>
<name>A0ABT3QVL2_9HYPH</name>
<comment type="caution">
    <text evidence="2">The sequence shown here is derived from an EMBL/GenBank/DDBJ whole genome shotgun (WGS) entry which is preliminary data.</text>
</comment>
<dbReference type="EMBL" id="JAPEVI010000001">
    <property type="protein sequence ID" value="MCX2720908.1"/>
    <property type="molecule type" value="Genomic_DNA"/>
</dbReference>
<dbReference type="RefSeq" id="WP_265960604.1">
    <property type="nucleotide sequence ID" value="NZ_JAPEVI010000001.1"/>
</dbReference>